<dbReference type="Gene3D" id="1.25.40.10">
    <property type="entry name" value="Tetratricopeptide repeat domain"/>
    <property type="match status" value="3"/>
</dbReference>
<proteinExistence type="predicted"/>
<evidence type="ECO:0000256" key="2">
    <source>
        <dbReference type="SAM" id="Phobius"/>
    </source>
</evidence>
<keyword evidence="2" id="KW-1133">Transmembrane helix</keyword>
<dbReference type="PANTHER" id="PTHR12558:SF13">
    <property type="entry name" value="CELL DIVISION CYCLE PROTEIN 27 HOMOLOG"/>
    <property type="match status" value="1"/>
</dbReference>
<dbReference type="InterPro" id="IPR019734">
    <property type="entry name" value="TPR_rpt"/>
</dbReference>
<dbReference type="PROSITE" id="PS50005">
    <property type="entry name" value="TPR"/>
    <property type="match status" value="1"/>
</dbReference>
<accession>A0AA96WNX0</accession>
<dbReference type="Pfam" id="PF13424">
    <property type="entry name" value="TPR_12"/>
    <property type="match status" value="1"/>
</dbReference>
<dbReference type="SUPFAM" id="SSF48452">
    <property type="entry name" value="TPR-like"/>
    <property type="match status" value="2"/>
</dbReference>
<keyword evidence="2" id="KW-0472">Membrane</keyword>
<keyword evidence="2" id="KW-0812">Transmembrane</keyword>
<dbReference type="SMART" id="SM00028">
    <property type="entry name" value="TPR"/>
    <property type="match status" value="4"/>
</dbReference>
<dbReference type="AlphaFoldDB" id="A0AA96WNX0"/>
<gene>
    <name evidence="3" type="ORF">HJG54_27320</name>
</gene>
<dbReference type="PANTHER" id="PTHR12558">
    <property type="entry name" value="CELL DIVISION CYCLE 16,23,27"/>
    <property type="match status" value="1"/>
</dbReference>
<evidence type="ECO:0000313" key="3">
    <source>
        <dbReference type="EMBL" id="WNZ26166.1"/>
    </source>
</evidence>
<feature type="transmembrane region" description="Helical" evidence="2">
    <location>
        <begin position="16"/>
        <end position="34"/>
    </location>
</feature>
<reference evidence="3" key="1">
    <citation type="submission" date="2020-05" db="EMBL/GenBank/DDBJ databases">
        <authorList>
            <person name="Zhu T."/>
            <person name="Keshari N."/>
            <person name="Lu X."/>
        </authorList>
    </citation>
    <scope>NUCLEOTIDE SEQUENCE</scope>
    <source>
        <strain evidence="3">NK1-12</strain>
    </source>
</reference>
<evidence type="ECO:0000256" key="1">
    <source>
        <dbReference type="PROSITE-ProRule" id="PRU00339"/>
    </source>
</evidence>
<feature type="repeat" description="TPR" evidence="1">
    <location>
        <begin position="238"/>
        <end position="271"/>
    </location>
</feature>
<keyword evidence="1" id="KW-0802">TPR repeat</keyword>
<dbReference type="PROSITE" id="PS50293">
    <property type="entry name" value="TPR_REGION"/>
    <property type="match status" value="1"/>
</dbReference>
<dbReference type="EMBL" id="CP053586">
    <property type="protein sequence ID" value="WNZ26166.1"/>
    <property type="molecule type" value="Genomic_DNA"/>
</dbReference>
<dbReference type="RefSeq" id="WP_316432389.1">
    <property type="nucleotide sequence ID" value="NZ_CP053586.1"/>
</dbReference>
<protein>
    <submittedName>
        <fullName evidence="3">Tetratricopeptide repeat protein</fullName>
    </submittedName>
</protein>
<sequence>MKYNGINIDKANKWKWLGILVSIGLPIISIALITTQPNFWLQLEAVSSRTFSKLEEPYRYPFDQSLAGNRTLIAPLQQEIAFYQERIRQYPDRALEQAALASTYLRMARLTGEGSWYLLADQTARQSLALLPIDNSEALAVLARVAEANHDFNKALQLAAQIPNPKESLPMQVTANLAMGRLEQANQAAEQLVDLTLSMHAFTLQALVKTAQGNDQEALQNFRYALEVEEAGELSHSARTRTLLGRFYYERGDLQRAKDFYQEALRIAPNDASALLNLAQLELRQGHYRAAERYYHRVTQQQASPTVFDPLILRGQAQVKAAQGDRTGAETLWAEAETQLRQSVGSLSLGHRRDLARLLLERGHSQDIAEAVSLMAAEVQLRRDADTLGTYAWALTEAKRWQEAQSIIQTALDSGVRSAKLWHQAAAIAQATGNQAEANTYFQKVRAIDPNFNEKARRAIHLGVGLGS</sequence>
<name>A0AA96WNX0_9CYAN</name>
<organism evidence="3">
    <name type="scientific">Leptolyngbya sp. NK1-12</name>
    <dbReference type="NCBI Taxonomy" id="2547451"/>
    <lineage>
        <taxon>Bacteria</taxon>
        <taxon>Bacillati</taxon>
        <taxon>Cyanobacteriota</taxon>
        <taxon>Cyanophyceae</taxon>
        <taxon>Leptolyngbyales</taxon>
        <taxon>Leptolyngbyaceae</taxon>
        <taxon>Leptolyngbya group</taxon>
        <taxon>Leptolyngbya</taxon>
    </lineage>
</organism>
<dbReference type="InterPro" id="IPR011990">
    <property type="entry name" value="TPR-like_helical_dom_sf"/>
</dbReference>